<dbReference type="EMBL" id="KY229235">
    <property type="protein sequence ID" value="AQQ75499.1"/>
    <property type="molecule type" value="Genomic_DNA"/>
</dbReference>
<accession>A0A1S5Y324</accession>
<gene>
    <name evidence="1" type="ORF">JDFR1000234_24</name>
</gene>
<proteinExistence type="predicted"/>
<sequence length="54" mass="6578">MRIECPRCKSTDVKDLQPNYTLNPRHVFKCRKCLYSFCVDVNTGEIYDYWKDQR</sequence>
<name>A0A1S5Y324_9VIRU</name>
<organism evidence="1">
    <name type="scientific">uncultured archaeal virus</name>
    <dbReference type="NCBI Taxonomy" id="1960247"/>
    <lineage>
        <taxon>Viruses</taxon>
        <taxon>environmental samples</taxon>
    </lineage>
</organism>
<evidence type="ECO:0000313" key="1">
    <source>
        <dbReference type="EMBL" id="AQQ75499.1"/>
    </source>
</evidence>
<reference evidence="1" key="1">
    <citation type="journal article" date="2017" name="MBio">
        <title>Viruses in the Oceanic Basement.</title>
        <authorList>
            <person name="Nigro O.D."/>
            <person name="Jungbluth S.P."/>
            <person name="Steward G.F."/>
            <person name="Rappe M.S."/>
        </authorList>
    </citation>
    <scope>NUCLEOTIDE SEQUENCE</scope>
    <source>
        <strain evidence="1">JdFR1000234</strain>
    </source>
</reference>
<protein>
    <submittedName>
        <fullName evidence="1">Uncharacterized protein</fullName>
    </submittedName>
</protein>